<dbReference type="InterPro" id="IPR036179">
    <property type="entry name" value="Ig-like_dom_sf"/>
</dbReference>
<name>A0A672K4M1_SINGR</name>
<reference evidence="4" key="2">
    <citation type="submission" date="2025-09" db="UniProtKB">
        <authorList>
            <consortium name="Ensembl"/>
        </authorList>
    </citation>
    <scope>IDENTIFICATION</scope>
</reference>
<evidence type="ECO:0000256" key="1">
    <source>
        <dbReference type="ARBA" id="ARBA00023180"/>
    </source>
</evidence>
<proteinExistence type="predicted"/>
<keyword evidence="2" id="KW-0393">Immunoglobulin domain</keyword>
<dbReference type="GO" id="GO:0006955">
    <property type="term" value="P:immune response"/>
    <property type="evidence" value="ECO:0007669"/>
    <property type="project" value="TreeGrafter"/>
</dbReference>
<keyword evidence="5" id="KW-1185">Reference proteome</keyword>
<evidence type="ECO:0000259" key="3">
    <source>
        <dbReference type="SMART" id="SM00407"/>
    </source>
</evidence>
<reference evidence="4" key="1">
    <citation type="submission" date="2025-08" db="UniProtKB">
        <authorList>
            <consortium name="Ensembl"/>
        </authorList>
    </citation>
    <scope>IDENTIFICATION</scope>
</reference>
<dbReference type="Proteomes" id="UP000472262">
    <property type="component" value="Unassembled WGS sequence"/>
</dbReference>
<dbReference type="PANTHER" id="PTHR16675:SF193">
    <property type="entry name" value="LOC571647 PROTEIN-RELATED"/>
    <property type="match status" value="1"/>
</dbReference>
<keyword evidence="1" id="KW-0325">Glycoprotein</keyword>
<dbReference type="AlphaFoldDB" id="A0A672K4M1"/>
<feature type="domain" description="Immunoglobulin C1-set" evidence="3">
    <location>
        <begin position="54"/>
        <end position="124"/>
    </location>
</feature>
<dbReference type="SUPFAM" id="SSF48726">
    <property type="entry name" value="Immunoglobulin"/>
    <property type="match status" value="1"/>
</dbReference>
<dbReference type="Gene3D" id="2.60.40.10">
    <property type="entry name" value="Immunoglobulins"/>
    <property type="match status" value="1"/>
</dbReference>
<sequence>CFMHIKECSSGLQEFDSLDCQIACHLIKSLVTIGDTVRENVKKAQKNYTNFFQNLVLSCLATGFYPRDIEMNIRLDRTVLGNQISSGIRPNDDKTFQLRTSVEIDRNHKGSYDCFVIHSNLTEPASVEWGKYH</sequence>
<dbReference type="InParanoid" id="A0A672K4M1"/>
<dbReference type="GO" id="GO:0005615">
    <property type="term" value="C:extracellular space"/>
    <property type="evidence" value="ECO:0007669"/>
    <property type="project" value="TreeGrafter"/>
</dbReference>
<evidence type="ECO:0000256" key="2">
    <source>
        <dbReference type="ARBA" id="ARBA00023319"/>
    </source>
</evidence>
<dbReference type="GO" id="GO:0009897">
    <property type="term" value="C:external side of plasma membrane"/>
    <property type="evidence" value="ECO:0007669"/>
    <property type="project" value="TreeGrafter"/>
</dbReference>
<dbReference type="SMART" id="SM00407">
    <property type="entry name" value="IGc1"/>
    <property type="match status" value="1"/>
</dbReference>
<evidence type="ECO:0000313" key="4">
    <source>
        <dbReference type="Ensembl" id="ENSSGRP00000004115.1"/>
    </source>
</evidence>
<organism evidence="4 5">
    <name type="scientific">Sinocyclocheilus grahami</name>
    <name type="common">Dianchi golden-line fish</name>
    <name type="synonym">Barbus grahami</name>
    <dbReference type="NCBI Taxonomy" id="75366"/>
    <lineage>
        <taxon>Eukaryota</taxon>
        <taxon>Metazoa</taxon>
        <taxon>Chordata</taxon>
        <taxon>Craniata</taxon>
        <taxon>Vertebrata</taxon>
        <taxon>Euteleostomi</taxon>
        <taxon>Actinopterygii</taxon>
        <taxon>Neopterygii</taxon>
        <taxon>Teleostei</taxon>
        <taxon>Ostariophysi</taxon>
        <taxon>Cypriniformes</taxon>
        <taxon>Cyprinidae</taxon>
        <taxon>Cyprininae</taxon>
        <taxon>Sinocyclocheilus</taxon>
    </lineage>
</organism>
<accession>A0A672K4M1</accession>
<dbReference type="InterPro" id="IPR003006">
    <property type="entry name" value="Ig/MHC_CS"/>
</dbReference>
<dbReference type="PROSITE" id="PS00290">
    <property type="entry name" value="IG_MHC"/>
    <property type="match status" value="1"/>
</dbReference>
<dbReference type="Pfam" id="PF07654">
    <property type="entry name" value="C1-set"/>
    <property type="match status" value="1"/>
</dbReference>
<evidence type="ECO:0000313" key="5">
    <source>
        <dbReference type="Proteomes" id="UP000472262"/>
    </source>
</evidence>
<protein>
    <recommendedName>
        <fullName evidence="3">Immunoglobulin C1-set domain-containing protein</fullName>
    </recommendedName>
</protein>
<dbReference type="InterPro" id="IPR013783">
    <property type="entry name" value="Ig-like_fold"/>
</dbReference>
<dbReference type="PANTHER" id="PTHR16675">
    <property type="entry name" value="MHC CLASS I-RELATED"/>
    <property type="match status" value="1"/>
</dbReference>
<dbReference type="Ensembl" id="ENSSGRT00000004469.1">
    <property type="protein sequence ID" value="ENSSGRP00000004115.1"/>
    <property type="gene ID" value="ENSSGRG00000002518.1"/>
</dbReference>
<dbReference type="InterPro" id="IPR003597">
    <property type="entry name" value="Ig_C1-set"/>
</dbReference>
<dbReference type="InterPro" id="IPR050208">
    <property type="entry name" value="MHC_class-I_related"/>
</dbReference>